<dbReference type="OrthoDB" id="8581336at2"/>
<name>A0A5R8Z2H5_9PSED</name>
<comment type="caution">
    <text evidence="5">The sequence shown here is derived from an EMBL/GenBank/DDBJ whole genome shotgun (WGS) entry which is preliminary data.</text>
</comment>
<dbReference type="Proteomes" id="UP000309819">
    <property type="component" value="Unassembled WGS sequence"/>
</dbReference>
<dbReference type="SMART" id="SM00062">
    <property type="entry name" value="PBPb"/>
    <property type="match status" value="1"/>
</dbReference>
<evidence type="ECO:0000256" key="3">
    <source>
        <dbReference type="SAM" id="SignalP"/>
    </source>
</evidence>
<protein>
    <submittedName>
        <fullName evidence="5">Amino acid ABC transporter substrate-binding protein</fullName>
    </submittedName>
</protein>
<dbReference type="RefSeq" id="WP_138220242.1">
    <property type="nucleotide sequence ID" value="NZ_VAUO01000006.1"/>
</dbReference>
<feature type="domain" description="Solute-binding protein family 3/N-terminal" evidence="4">
    <location>
        <begin position="21"/>
        <end position="245"/>
    </location>
</feature>
<evidence type="ECO:0000259" key="4">
    <source>
        <dbReference type="SMART" id="SM00062"/>
    </source>
</evidence>
<dbReference type="Gene3D" id="3.40.190.10">
    <property type="entry name" value="Periplasmic binding protein-like II"/>
    <property type="match status" value="2"/>
</dbReference>
<accession>A0A5R8Z2H5</accession>
<gene>
    <name evidence="5" type="ORF">FEM01_14860</name>
</gene>
<dbReference type="InterPro" id="IPR001638">
    <property type="entry name" value="Solute-binding_3/MltF_N"/>
</dbReference>
<evidence type="ECO:0000256" key="1">
    <source>
        <dbReference type="ARBA" id="ARBA00010333"/>
    </source>
</evidence>
<dbReference type="Pfam" id="PF00497">
    <property type="entry name" value="SBP_bac_3"/>
    <property type="match status" value="1"/>
</dbReference>
<sequence>MRRVLAILLLWSCHSLAEPAAMRFSIAESWSMPLVRIEHEQPVEGIVFDLIQAIARETGVQPHYHVMARLRLEEAMASGDIDVRCNVSTQWLTDRPGDYIWSIPLFEQRDLLVGRAGQTTVSTPQALPAQAIGTVLGYVYPTLEPLFQRGQLHREDSRSQLLALRKLQAGRYQHAVSNQLSLQWFNRQLPAEQRLPVQAVLQEQALGCMVRNDPALPTQAVLRALVRLKQSGEIERIIGRYTDAP</sequence>
<evidence type="ECO:0000256" key="2">
    <source>
        <dbReference type="ARBA" id="ARBA00022729"/>
    </source>
</evidence>
<dbReference type="AlphaFoldDB" id="A0A5R8Z2H5"/>
<dbReference type="PANTHER" id="PTHR35936:SF6">
    <property type="entry name" value="AMINO ACID ABC TRANSPORTER SUBSTRATE-BINDING PAAT FAMILY PROTEIN"/>
    <property type="match status" value="1"/>
</dbReference>
<keyword evidence="2 3" id="KW-0732">Signal</keyword>
<dbReference type="EMBL" id="VAUO01000006">
    <property type="protein sequence ID" value="TLP59176.1"/>
    <property type="molecule type" value="Genomic_DNA"/>
</dbReference>
<proteinExistence type="inferred from homology"/>
<feature type="signal peptide" evidence="3">
    <location>
        <begin position="1"/>
        <end position="17"/>
    </location>
</feature>
<feature type="chain" id="PRO_5024345456" evidence="3">
    <location>
        <begin position="18"/>
        <end position="245"/>
    </location>
</feature>
<evidence type="ECO:0000313" key="6">
    <source>
        <dbReference type="Proteomes" id="UP000309819"/>
    </source>
</evidence>
<comment type="similarity">
    <text evidence="1">Belongs to the bacterial solute-binding protein 3 family.</text>
</comment>
<organism evidence="5 6">
    <name type="scientific">Pseudomonas mosselii</name>
    <dbReference type="NCBI Taxonomy" id="78327"/>
    <lineage>
        <taxon>Bacteria</taxon>
        <taxon>Pseudomonadati</taxon>
        <taxon>Pseudomonadota</taxon>
        <taxon>Gammaproteobacteria</taxon>
        <taxon>Pseudomonadales</taxon>
        <taxon>Pseudomonadaceae</taxon>
        <taxon>Pseudomonas</taxon>
    </lineage>
</organism>
<dbReference type="PANTHER" id="PTHR35936">
    <property type="entry name" value="MEMBRANE-BOUND LYTIC MUREIN TRANSGLYCOSYLASE F"/>
    <property type="match status" value="1"/>
</dbReference>
<reference evidence="5 6" key="1">
    <citation type="submission" date="2019-05" db="EMBL/GenBank/DDBJ databases">
        <title>Pseudomonas sp. SC006 isolated from lettuce that can produce HBGAs.</title>
        <authorList>
            <person name="Wang D."/>
            <person name="Liao N."/>
            <person name="Liu D."/>
            <person name="Zhang Z."/>
            <person name="Zou S."/>
        </authorList>
    </citation>
    <scope>NUCLEOTIDE SEQUENCE [LARGE SCALE GENOMIC DNA]</scope>
    <source>
        <strain evidence="5 6">SC006</strain>
    </source>
</reference>
<evidence type="ECO:0000313" key="5">
    <source>
        <dbReference type="EMBL" id="TLP59176.1"/>
    </source>
</evidence>
<keyword evidence="6" id="KW-1185">Reference proteome</keyword>
<dbReference type="SUPFAM" id="SSF53850">
    <property type="entry name" value="Periplasmic binding protein-like II"/>
    <property type="match status" value="1"/>
</dbReference>